<reference evidence="2 3" key="1">
    <citation type="submission" date="2024-01" db="EMBL/GenBank/DDBJ databases">
        <authorList>
            <person name="Allen C."/>
            <person name="Tagirdzhanova G."/>
        </authorList>
    </citation>
    <scope>NUCLEOTIDE SEQUENCE [LARGE SCALE GENOMIC DNA]</scope>
</reference>
<evidence type="ECO:0000313" key="2">
    <source>
        <dbReference type="EMBL" id="CAK7213303.1"/>
    </source>
</evidence>
<dbReference type="EMBL" id="CAWUHD010000011">
    <property type="protein sequence ID" value="CAK7213303.1"/>
    <property type="molecule type" value="Genomic_DNA"/>
</dbReference>
<keyword evidence="3" id="KW-1185">Reference proteome</keyword>
<sequence length="355" mass="37772">MSSAEELGRNQTRTSKIGKGRENQAATHSPTTIAYTTLTSMTNYLHMASTYVKHFHFMDQFYEKVINDYGAHVEKHGGPAVGKTSVRQGGNGGGLDEWKLHGLKVINNGTLLSAEDQLADTSDLEKESSRSDKDNDAAESCLTPVDDHSRKPRWIAPAGSKPNSAAAKVAGTSPKGDQQHNGSVAQDVAMKDQGDGISAGTSVAPEGDIQGVVFGNESDSRSLGGTVGDSANGGNLESVQGHQQWAQYTEPPDPVHQVPHLNSQGLGTSDAMLLTQVGSLDPALQGAYLVNGPATDARMSYNAAEIFEFLALNESNRWEGELQAASIGHFAQGDFEGGSLWNVVPYPVGFPEYQE</sequence>
<evidence type="ECO:0000256" key="1">
    <source>
        <dbReference type="SAM" id="MobiDB-lite"/>
    </source>
</evidence>
<dbReference type="Proteomes" id="UP001642482">
    <property type="component" value="Unassembled WGS sequence"/>
</dbReference>
<feature type="compositionally biased region" description="Basic and acidic residues" evidence="1">
    <location>
        <begin position="123"/>
        <end position="136"/>
    </location>
</feature>
<organism evidence="2 3">
    <name type="scientific">Sporothrix eucalyptigena</name>
    <dbReference type="NCBI Taxonomy" id="1812306"/>
    <lineage>
        <taxon>Eukaryota</taxon>
        <taxon>Fungi</taxon>
        <taxon>Dikarya</taxon>
        <taxon>Ascomycota</taxon>
        <taxon>Pezizomycotina</taxon>
        <taxon>Sordariomycetes</taxon>
        <taxon>Sordariomycetidae</taxon>
        <taxon>Ophiostomatales</taxon>
        <taxon>Ophiostomataceae</taxon>
        <taxon>Sporothrix</taxon>
    </lineage>
</organism>
<feature type="compositionally biased region" description="Polar residues" evidence="1">
    <location>
        <begin position="232"/>
        <end position="242"/>
    </location>
</feature>
<feature type="compositionally biased region" description="Polar residues" evidence="1">
    <location>
        <begin position="1"/>
        <end position="15"/>
    </location>
</feature>
<evidence type="ECO:0000313" key="3">
    <source>
        <dbReference type="Proteomes" id="UP001642482"/>
    </source>
</evidence>
<accession>A0ABP0B144</accession>
<gene>
    <name evidence="2" type="ORF">SEUCBS140593_001793</name>
</gene>
<feature type="region of interest" description="Disordered" evidence="1">
    <location>
        <begin position="1"/>
        <end position="28"/>
    </location>
</feature>
<proteinExistence type="predicted"/>
<comment type="caution">
    <text evidence="2">The sequence shown here is derived from an EMBL/GenBank/DDBJ whole genome shotgun (WGS) entry which is preliminary data.</text>
</comment>
<feature type="compositionally biased region" description="Polar residues" evidence="1">
    <location>
        <begin position="175"/>
        <end position="184"/>
    </location>
</feature>
<feature type="region of interest" description="Disordered" evidence="1">
    <location>
        <begin position="119"/>
        <end position="242"/>
    </location>
</feature>
<protein>
    <submittedName>
        <fullName evidence="2">Uncharacterized protein</fullName>
    </submittedName>
</protein>
<name>A0ABP0B144_9PEZI</name>